<evidence type="ECO:0008006" key="5">
    <source>
        <dbReference type="Google" id="ProtNLM"/>
    </source>
</evidence>
<dbReference type="VEuPathDB" id="FungiDB:RhiirA1_473522"/>
<keyword evidence="2" id="KW-0472">Membrane</keyword>
<reference evidence="3 4" key="1">
    <citation type="submission" date="2016-04" db="EMBL/GenBank/DDBJ databases">
        <title>Genome analyses suggest a sexual origin of heterokaryosis in a supposedly ancient asexual fungus.</title>
        <authorList>
            <person name="Ropars J."/>
            <person name="Sedzielewska K."/>
            <person name="Noel J."/>
            <person name="Charron P."/>
            <person name="Farinelli L."/>
            <person name="Marton T."/>
            <person name="Kruger M."/>
            <person name="Pelin A."/>
            <person name="Brachmann A."/>
            <person name="Corradi N."/>
        </authorList>
    </citation>
    <scope>NUCLEOTIDE SEQUENCE [LARGE SCALE GENOMIC DNA]</scope>
    <source>
        <strain evidence="3 4">C2</strain>
    </source>
</reference>
<evidence type="ECO:0000256" key="1">
    <source>
        <dbReference type="SAM" id="MobiDB-lite"/>
    </source>
</evidence>
<organism evidence="3 4">
    <name type="scientific">Rhizophagus irregularis</name>
    <dbReference type="NCBI Taxonomy" id="588596"/>
    <lineage>
        <taxon>Eukaryota</taxon>
        <taxon>Fungi</taxon>
        <taxon>Fungi incertae sedis</taxon>
        <taxon>Mucoromycota</taxon>
        <taxon>Glomeromycotina</taxon>
        <taxon>Glomeromycetes</taxon>
        <taxon>Glomerales</taxon>
        <taxon>Glomeraceae</taxon>
        <taxon>Rhizophagus</taxon>
    </lineage>
</organism>
<evidence type="ECO:0000256" key="2">
    <source>
        <dbReference type="SAM" id="Phobius"/>
    </source>
</evidence>
<keyword evidence="2" id="KW-0812">Transmembrane</keyword>
<gene>
    <name evidence="3" type="ORF">RhiirC2_793732</name>
</gene>
<feature type="region of interest" description="Disordered" evidence="1">
    <location>
        <begin position="1"/>
        <end position="41"/>
    </location>
</feature>
<dbReference type="EMBL" id="LLXL01002700">
    <property type="protein sequence ID" value="PKK60160.1"/>
    <property type="molecule type" value="Genomic_DNA"/>
</dbReference>
<proteinExistence type="predicted"/>
<comment type="caution">
    <text evidence="3">The sequence shown here is derived from an EMBL/GenBank/DDBJ whole genome shotgun (WGS) entry which is preliminary data.</text>
</comment>
<dbReference type="VEuPathDB" id="FungiDB:FUN_019357"/>
<feature type="non-terminal residue" evidence="3">
    <location>
        <position position="1"/>
    </location>
</feature>
<protein>
    <recommendedName>
        <fullName evidence="5">Endonuclease/exonuclease/phosphatase domain-containing protein</fullName>
    </recommendedName>
</protein>
<dbReference type="VEuPathDB" id="FungiDB:RhiirFUN_015238"/>
<name>A0A2N1MEV1_9GLOM</name>
<accession>A0A2N1MEV1</accession>
<keyword evidence="2" id="KW-1133">Transmembrane helix</keyword>
<dbReference type="Proteomes" id="UP000233469">
    <property type="component" value="Unassembled WGS sequence"/>
</dbReference>
<dbReference type="AlphaFoldDB" id="A0A2N1MEV1"/>
<dbReference type="Gene3D" id="3.60.10.10">
    <property type="entry name" value="Endonuclease/exonuclease/phosphatase"/>
    <property type="match status" value="1"/>
</dbReference>
<dbReference type="PANTHER" id="PTHR19446">
    <property type="entry name" value="REVERSE TRANSCRIPTASES"/>
    <property type="match status" value="1"/>
</dbReference>
<feature type="transmembrane region" description="Helical" evidence="2">
    <location>
        <begin position="254"/>
        <end position="280"/>
    </location>
</feature>
<dbReference type="VEuPathDB" id="FungiDB:RhiirFUN_000347"/>
<sequence length="605" mass="68274">KWLEDQHSSPPIPRSSQPHAPLSPETATIDQGWDNNESSDPRRLSDNLIDFSFPVSPQQGPNFIAQSHIPLPPRMSLIPGFATSPHELTKTFGQINVNGLCFLVRQQHLLNFFLHSSFGVLSLNDTRLSPASAKYIFKIEHSQHNFQSYWAVLLLLDLMMVLAFCFSNPHHKHVQTIGRLLKINLFFHQTKISLISLYNPPSCSVHYNISANLLAKLTIWLDFARSNNYHVIILGDFNIDEIAHSSYSPRHFKLLHLLTSLLPVWIIFGLLLDFLLLTAFSSDVSSCFQLLDLNISGFYTDFDFSKLLLDKLWHTLKRVILGAAIEHLPKKNASTNLTNLLLDYIIPNYTTIPLSTFKSFLRSQKSLVSAFLSIRFAQHASDSIKYYTALRNDYFSSSLGTFIDSALSVEKRSIVLDRSVVSPPLTLYTSRNSFPPCWQKAYTPLSDVSASLYDPVLSPISLQEWSQVISSMLNNKASGPSKISYEMLKHLSEDVLEFSILLANSCLSRGDIPADWREAVVYPISKPHDFDAQLKNTRPITLLETVRKCVVKVVTNCLSHLLADNKILQGRNFASLSGSSTDVPIKMLDAIIHQHKYDSSDDQEL</sequence>
<dbReference type="SUPFAM" id="SSF56219">
    <property type="entry name" value="DNase I-like"/>
    <property type="match status" value="1"/>
</dbReference>
<reference evidence="3 4" key="2">
    <citation type="submission" date="2017-10" db="EMBL/GenBank/DDBJ databases">
        <title>Extensive intraspecific genome diversity in a model arbuscular mycorrhizal fungus.</title>
        <authorList>
            <person name="Chen E.C.H."/>
            <person name="Morin E."/>
            <person name="Baudet D."/>
            <person name="Noel J."/>
            <person name="Ndikumana S."/>
            <person name="Charron P."/>
            <person name="St-Onge C."/>
            <person name="Giorgi J."/>
            <person name="Grigoriev I.V."/>
            <person name="Roux C."/>
            <person name="Martin F.M."/>
            <person name="Corradi N."/>
        </authorList>
    </citation>
    <scope>NUCLEOTIDE SEQUENCE [LARGE SCALE GENOMIC DNA]</scope>
    <source>
        <strain evidence="3 4">C2</strain>
    </source>
</reference>
<evidence type="ECO:0000313" key="3">
    <source>
        <dbReference type="EMBL" id="PKK60160.1"/>
    </source>
</evidence>
<dbReference type="InterPro" id="IPR036691">
    <property type="entry name" value="Endo/exonu/phosph_ase_sf"/>
</dbReference>
<feature type="compositionally biased region" description="Polar residues" evidence="1">
    <location>
        <begin position="25"/>
        <end position="38"/>
    </location>
</feature>
<feature type="transmembrane region" description="Helical" evidence="2">
    <location>
        <begin position="148"/>
        <end position="166"/>
    </location>
</feature>
<evidence type="ECO:0000313" key="4">
    <source>
        <dbReference type="Proteomes" id="UP000233469"/>
    </source>
</evidence>